<dbReference type="AlphaFoldDB" id="A0A9Q0U4M8"/>
<proteinExistence type="predicted"/>
<dbReference type="EMBL" id="JAPFFM010000013">
    <property type="protein sequence ID" value="KAJ6723361.1"/>
    <property type="molecule type" value="Genomic_DNA"/>
</dbReference>
<accession>A0A9Q0U4M8</accession>
<name>A0A9Q0U4M8_9ROSI</name>
<keyword evidence="2" id="KW-1185">Reference proteome</keyword>
<evidence type="ECO:0000313" key="2">
    <source>
        <dbReference type="Proteomes" id="UP001151752"/>
    </source>
</evidence>
<sequence>MESKTFTVLCGLKTPLCLSPLFCPSSFKVEPPSGSSNSLSITSLKLSISFPTPSQNSPKLSFSFSPPLGFINEFGLILPSLGDMTGFAFSPPKPDFTLPVSGQGLAMTRPISSLSSTHGSRIAVSLIALDKVSLSTVGVCGNWTPSIFESEKSPVLIFIRGLFANTLVASF</sequence>
<organism evidence="1 2">
    <name type="scientific">Salix koriyanagi</name>
    <dbReference type="NCBI Taxonomy" id="2511006"/>
    <lineage>
        <taxon>Eukaryota</taxon>
        <taxon>Viridiplantae</taxon>
        <taxon>Streptophyta</taxon>
        <taxon>Embryophyta</taxon>
        <taxon>Tracheophyta</taxon>
        <taxon>Spermatophyta</taxon>
        <taxon>Magnoliopsida</taxon>
        <taxon>eudicotyledons</taxon>
        <taxon>Gunneridae</taxon>
        <taxon>Pentapetalae</taxon>
        <taxon>rosids</taxon>
        <taxon>fabids</taxon>
        <taxon>Malpighiales</taxon>
        <taxon>Salicaceae</taxon>
        <taxon>Saliceae</taxon>
        <taxon>Salix</taxon>
    </lineage>
</organism>
<gene>
    <name evidence="1" type="ORF">OIU74_007849</name>
</gene>
<evidence type="ECO:0000313" key="1">
    <source>
        <dbReference type="EMBL" id="KAJ6723361.1"/>
    </source>
</evidence>
<protein>
    <submittedName>
        <fullName evidence="1">Uncharacterized protein</fullName>
    </submittedName>
</protein>
<dbReference type="Proteomes" id="UP001151752">
    <property type="component" value="Chromosome 14"/>
</dbReference>
<reference evidence="1" key="2">
    <citation type="journal article" date="2023" name="Int. J. Mol. Sci.">
        <title>De Novo Assembly and Annotation of 11 Diverse Shrub Willow (Salix) Genomes Reveals Novel Gene Organization in Sex-Linked Regions.</title>
        <authorList>
            <person name="Hyden B."/>
            <person name="Feng K."/>
            <person name="Yates T.B."/>
            <person name="Jawdy S."/>
            <person name="Cereghino C."/>
            <person name="Smart L.B."/>
            <person name="Muchero W."/>
        </authorList>
    </citation>
    <scope>NUCLEOTIDE SEQUENCE</scope>
    <source>
        <tissue evidence="1">Shoot tip</tissue>
    </source>
</reference>
<comment type="caution">
    <text evidence="1">The sequence shown here is derived from an EMBL/GenBank/DDBJ whole genome shotgun (WGS) entry which is preliminary data.</text>
</comment>
<reference evidence="1" key="1">
    <citation type="submission" date="2022-11" db="EMBL/GenBank/DDBJ databases">
        <authorList>
            <person name="Hyden B.L."/>
            <person name="Feng K."/>
            <person name="Yates T."/>
            <person name="Jawdy S."/>
            <person name="Smart L.B."/>
            <person name="Muchero W."/>
        </authorList>
    </citation>
    <scope>NUCLEOTIDE SEQUENCE</scope>
    <source>
        <tissue evidence="1">Shoot tip</tissue>
    </source>
</reference>